<sequence>MSEESVTEGPLPRGVAMRRQPKQQRSQAVASRIEEATLSLLQEQGFTALNTNAIADRAGVGIKSLYHLYPNKEAIIGRLAMGWLAAVCEAQQAIRIQATSWPQALVLLDEALEALERRFVGYGALWHAMDLIPELHALEQQHERGQIDFWSSLLRDFGCRWPEPELTTLVRYFYRTADVTKQCTRADGDLGQQMWLLHRHWSEQLIAAAIAEPDPERVWQARPALLLGSEEPAADKWRR</sequence>
<feature type="region of interest" description="Disordered" evidence="5">
    <location>
        <begin position="1"/>
        <end position="24"/>
    </location>
</feature>
<dbReference type="PANTHER" id="PTHR30055:SF234">
    <property type="entry name" value="HTH-TYPE TRANSCRIPTIONAL REGULATOR BETI"/>
    <property type="match status" value="1"/>
</dbReference>
<keyword evidence="1" id="KW-0805">Transcription regulation</keyword>
<dbReference type="EMBL" id="CP066092">
    <property type="protein sequence ID" value="QQB21915.1"/>
    <property type="molecule type" value="Genomic_DNA"/>
</dbReference>
<dbReference type="PANTHER" id="PTHR30055">
    <property type="entry name" value="HTH-TYPE TRANSCRIPTIONAL REGULATOR RUTR"/>
    <property type="match status" value="1"/>
</dbReference>
<dbReference type="InterPro" id="IPR001647">
    <property type="entry name" value="HTH_TetR"/>
</dbReference>
<keyword evidence="8" id="KW-1185">Reference proteome</keyword>
<dbReference type="RefSeq" id="WP_198493553.1">
    <property type="nucleotide sequence ID" value="NZ_CAWMFX010000037.1"/>
</dbReference>
<evidence type="ECO:0000256" key="4">
    <source>
        <dbReference type="PROSITE-ProRule" id="PRU00335"/>
    </source>
</evidence>
<evidence type="ECO:0000256" key="2">
    <source>
        <dbReference type="ARBA" id="ARBA00023125"/>
    </source>
</evidence>
<dbReference type="SUPFAM" id="SSF46689">
    <property type="entry name" value="Homeodomain-like"/>
    <property type="match status" value="1"/>
</dbReference>
<dbReference type="InterPro" id="IPR050109">
    <property type="entry name" value="HTH-type_TetR-like_transc_reg"/>
</dbReference>
<reference evidence="7 8" key="1">
    <citation type="submission" date="2020-12" db="EMBL/GenBank/DDBJ databases">
        <title>FDA dAtabase for Regulatory Grade micrObial Sequences (FDA-ARGOS): Supporting development and validation of Infectious Disease Dx tests.</title>
        <authorList>
            <person name="Sproer C."/>
            <person name="Gronow S."/>
            <person name="Severitt S."/>
            <person name="Schroder I."/>
            <person name="Tallon L."/>
            <person name="Sadzewicz L."/>
            <person name="Zhao X."/>
            <person name="Boylan J."/>
            <person name="Ott S."/>
            <person name="Bowen H."/>
            <person name="Vavikolanu K."/>
            <person name="Mehta A."/>
            <person name="Aluvathingal J."/>
            <person name="Nadendla S."/>
            <person name="Lowell S."/>
            <person name="Myers T."/>
            <person name="Yan Y."/>
            <person name="Sichtig H."/>
        </authorList>
    </citation>
    <scope>NUCLEOTIDE SEQUENCE [LARGE SCALE GENOMIC DNA]</scope>
    <source>
        <strain evidence="7 8">FDAARGOS_986</strain>
    </source>
</reference>
<feature type="domain" description="HTH tetR-type" evidence="6">
    <location>
        <begin position="27"/>
        <end position="87"/>
    </location>
</feature>
<evidence type="ECO:0000256" key="1">
    <source>
        <dbReference type="ARBA" id="ARBA00023015"/>
    </source>
</evidence>
<evidence type="ECO:0000313" key="7">
    <source>
        <dbReference type="EMBL" id="QQB21915.1"/>
    </source>
</evidence>
<gene>
    <name evidence="7" type="ORF">I6H43_01295</name>
</gene>
<evidence type="ECO:0000256" key="5">
    <source>
        <dbReference type="SAM" id="MobiDB-lite"/>
    </source>
</evidence>
<name>A0A7T4ADI3_AERJA</name>
<evidence type="ECO:0000256" key="3">
    <source>
        <dbReference type="ARBA" id="ARBA00023163"/>
    </source>
</evidence>
<accession>A0A7T4ADI3</accession>
<keyword evidence="3" id="KW-0804">Transcription</keyword>
<dbReference type="InterPro" id="IPR009057">
    <property type="entry name" value="Homeodomain-like_sf"/>
</dbReference>
<dbReference type="Pfam" id="PF00440">
    <property type="entry name" value="TetR_N"/>
    <property type="match status" value="1"/>
</dbReference>
<dbReference type="PRINTS" id="PR00455">
    <property type="entry name" value="HTHTETR"/>
</dbReference>
<evidence type="ECO:0000259" key="6">
    <source>
        <dbReference type="PROSITE" id="PS50977"/>
    </source>
</evidence>
<proteinExistence type="predicted"/>
<dbReference type="Gene3D" id="1.10.357.10">
    <property type="entry name" value="Tetracycline Repressor, domain 2"/>
    <property type="match status" value="1"/>
</dbReference>
<protein>
    <submittedName>
        <fullName evidence="7">TetR/AcrR family transcriptional regulator</fullName>
    </submittedName>
</protein>
<feature type="DNA-binding region" description="H-T-H motif" evidence="4">
    <location>
        <begin position="50"/>
        <end position="69"/>
    </location>
</feature>
<keyword evidence="2 4" id="KW-0238">DNA-binding</keyword>
<organism evidence="7 8">
    <name type="scientific">Aeromonas jandaei</name>
    <dbReference type="NCBI Taxonomy" id="650"/>
    <lineage>
        <taxon>Bacteria</taxon>
        <taxon>Pseudomonadati</taxon>
        <taxon>Pseudomonadota</taxon>
        <taxon>Gammaproteobacteria</taxon>
        <taxon>Aeromonadales</taxon>
        <taxon>Aeromonadaceae</taxon>
        <taxon>Aeromonas</taxon>
    </lineage>
</organism>
<dbReference type="Proteomes" id="UP000595481">
    <property type="component" value="Chromosome"/>
</dbReference>
<evidence type="ECO:0000313" key="8">
    <source>
        <dbReference type="Proteomes" id="UP000595481"/>
    </source>
</evidence>
<dbReference type="PROSITE" id="PS50977">
    <property type="entry name" value="HTH_TETR_2"/>
    <property type="match status" value="1"/>
</dbReference>